<evidence type="ECO:0000313" key="10">
    <source>
        <dbReference type="EMBL" id="ACN14215.1"/>
    </source>
</evidence>
<evidence type="ECO:0000256" key="1">
    <source>
        <dbReference type="ARBA" id="ARBA00004370"/>
    </source>
</evidence>
<keyword evidence="4" id="KW-0472">Membrane</keyword>
<dbReference type="GO" id="GO:0009306">
    <property type="term" value="P:protein secretion"/>
    <property type="evidence" value="ECO:0007669"/>
    <property type="project" value="InterPro"/>
</dbReference>
<sequence>MLAAFLFCGCTGQKQVGRIETSPLIPAKQRTITAIELNQTPETMVVNILSNNTLTYTSVKQTFPLGVAVYLPETSLSENVLSSTFAGMGQINSIVANYTDNEMKTARVDILLNENLDYEVSSQASGLTMVFHKLKDLDSDHQKKAAVNALSPESKTVAPPLFIPKGPAKVTGIFFNNAEDGKSEVFVKTSQPVRYDMEKGDGNNLKLKLYGVDIPAHRCRPLVTTYFRSAVERIVPVQRSQGQSASTLSVKMREQVPYHIAQTGDGIFLTFEPSTIDPPPFEPARRSVISGGGPVTVKYDTDDTSVAAKAPLEQEADKTPGFMEKKVYTGEKIRLDFYETDIKNVFRILQSVSGKNFAVDKDVTGSVTISLDKPVPWDQVFDLVLKMNRLGQIQEGSIVRIATLSTLAQEQKQKQDAITAHKATLEQRKSLEPLVTEYIPINYSSAETDVKPHLEKILTPDRGVLSVDSRTNMIILTDVREKIDQAKELIHRLDKVTPQIMISARVVEVNKNFSKSLGIDWSVSKNNANSGFDVIMNYPVASDGSLGFDFSRIFGTELALDATLSASEIKGDVKIISSPKILTLDNKKAKIKQGLEYAYLERDDSGGSSVLFKNIDLLLEVTPHVTPDNRIGMSVLITKNDLASVVDGVPSLSTNEAETELLVNDGNTIVIGGIVKNTSSTSETGFPGLSNIPLLGKLFGSDSTEDTKNELLIFITPTIVQLEQKMN</sequence>
<keyword evidence="3" id="KW-0732">Signal</keyword>
<dbReference type="InterPro" id="IPR038591">
    <property type="entry name" value="NolW-like_sf"/>
</dbReference>
<reference evidence="10 11" key="1">
    <citation type="journal article" date="2009" name="Environ. Microbiol.">
        <title>Genome sequence of Desulfobacterium autotrophicum HRM2, a marine sulfate reducer oxidizing organic carbon completely to carbon dioxide.</title>
        <authorList>
            <person name="Strittmatter A.W."/>
            <person name="Liesegang H."/>
            <person name="Rabus R."/>
            <person name="Decker I."/>
            <person name="Amann J."/>
            <person name="Andres S."/>
            <person name="Henne A."/>
            <person name="Fricke W.F."/>
            <person name="Martinez-Arias R."/>
            <person name="Bartels D."/>
            <person name="Goesmann A."/>
            <person name="Krause L."/>
            <person name="Puehler A."/>
            <person name="Klenk H.P."/>
            <person name="Richter M."/>
            <person name="Schuler M."/>
            <person name="Gloeckner F.O."/>
            <person name="Meyerdierks A."/>
            <person name="Gottschalk G."/>
            <person name="Amann R."/>
        </authorList>
    </citation>
    <scope>NUCLEOTIDE SEQUENCE [LARGE SCALE GENOMIC DNA]</scope>
    <source>
        <strain evidence="11">ATCC 43914 / DSM 3382 / HRM2</strain>
    </source>
</reference>
<dbReference type="AlphaFoldDB" id="C0QLC9"/>
<dbReference type="PRINTS" id="PR00811">
    <property type="entry name" value="BCTERIALGSPD"/>
</dbReference>
<dbReference type="EMBL" id="CP001087">
    <property type="protein sequence ID" value="ACN14215.1"/>
    <property type="molecule type" value="Genomic_DNA"/>
</dbReference>
<feature type="domain" description="GspD-like N0" evidence="9">
    <location>
        <begin position="335"/>
        <end position="387"/>
    </location>
</feature>
<comment type="similarity">
    <text evidence="5">Belongs to the bacterial secretin family.</text>
</comment>
<comment type="subcellular location">
    <subcellularLocation>
        <location evidence="6">Cell outer membrane</location>
    </subcellularLocation>
    <subcellularLocation>
        <location evidence="1">Membrane</location>
    </subcellularLocation>
</comment>
<evidence type="ECO:0000256" key="2">
    <source>
        <dbReference type="ARBA" id="ARBA00022692"/>
    </source>
</evidence>
<dbReference type="InterPro" id="IPR005644">
    <property type="entry name" value="NolW-like"/>
</dbReference>
<dbReference type="STRING" id="177437.HRM2_11030"/>
<evidence type="ECO:0000259" key="8">
    <source>
        <dbReference type="Pfam" id="PF03958"/>
    </source>
</evidence>
<evidence type="ECO:0000256" key="4">
    <source>
        <dbReference type="ARBA" id="ARBA00023136"/>
    </source>
</evidence>
<dbReference type="KEGG" id="dat:HRM2_11030"/>
<dbReference type="InterPro" id="IPR051808">
    <property type="entry name" value="Type_IV_pilus_biogenesis"/>
</dbReference>
<evidence type="ECO:0000256" key="5">
    <source>
        <dbReference type="RuleBase" id="RU004003"/>
    </source>
</evidence>
<organism evidence="10 11">
    <name type="scientific">Desulforapulum autotrophicum (strain ATCC 43914 / DSM 3382 / VKM B-1955 / HRM2)</name>
    <name type="common">Desulfobacterium autotrophicum</name>
    <dbReference type="NCBI Taxonomy" id="177437"/>
    <lineage>
        <taxon>Bacteria</taxon>
        <taxon>Pseudomonadati</taxon>
        <taxon>Thermodesulfobacteriota</taxon>
        <taxon>Desulfobacteria</taxon>
        <taxon>Desulfobacterales</taxon>
        <taxon>Desulfobacteraceae</taxon>
        <taxon>Desulforapulum</taxon>
    </lineage>
</organism>
<dbReference type="PANTHER" id="PTHR30604">
    <property type="entry name" value="PROTEIN TRANSPORT PROTEIN HOFQ"/>
    <property type="match status" value="1"/>
</dbReference>
<gene>
    <name evidence="10" type="primary">pilQ</name>
    <name evidence="10" type="ordered locus">HRM2_11030</name>
</gene>
<keyword evidence="11" id="KW-1185">Reference proteome</keyword>
<keyword evidence="6" id="KW-0813">Transport</keyword>
<accession>C0QLC9</accession>
<dbReference type="Pfam" id="PF00263">
    <property type="entry name" value="Secretin"/>
    <property type="match status" value="1"/>
</dbReference>
<dbReference type="InterPro" id="IPR049371">
    <property type="entry name" value="GspD-like_N0"/>
</dbReference>
<feature type="domain" description="NolW-like" evidence="8">
    <location>
        <begin position="436"/>
        <end position="498"/>
    </location>
</feature>
<dbReference type="GO" id="GO:0009279">
    <property type="term" value="C:cell outer membrane"/>
    <property type="evidence" value="ECO:0007669"/>
    <property type="project" value="UniProtKB-SubCell"/>
</dbReference>
<dbReference type="HOGENOM" id="CLU_006756_0_0_7"/>
<dbReference type="Gene3D" id="3.30.1370.130">
    <property type="match status" value="1"/>
</dbReference>
<evidence type="ECO:0000313" key="11">
    <source>
        <dbReference type="Proteomes" id="UP000000442"/>
    </source>
</evidence>
<evidence type="ECO:0000256" key="6">
    <source>
        <dbReference type="RuleBase" id="RU004004"/>
    </source>
</evidence>
<dbReference type="InterPro" id="IPR004846">
    <property type="entry name" value="T2SS/T3SS_dom"/>
</dbReference>
<dbReference type="Proteomes" id="UP000000442">
    <property type="component" value="Chromosome"/>
</dbReference>
<proteinExistence type="inferred from homology"/>
<name>C0QLC9_DESAH</name>
<evidence type="ECO:0000259" key="7">
    <source>
        <dbReference type="Pfam" id="PF00263"/>
    </source>
</evidence>
<dbReference type="PANTHER" id="PTHR30604:SF1">
    <property type="entry name" value="DNA UTILIZATION PROTEIN HOFQ"/>
    <property type="match status" value="1"/>
</dbReference>
<dbReference type="Pfam" id="PF03958">
    <property type="entry name" value="Secretin_N"/>
    <property type="match status" value="1"/>
</dbReference>
<dbReference type="Pfam" id="PF21305">
    <property type="entry name" value="type_II_gspD_N0"/>
    <property type="match status" value="1"/>
</dbReference>
<dbReference type="eggNOG" id="COG4796">
    <property type="taxonomic scope" value="Bacteria"/>
</dbReference>
<evidence type="ECO:0000259" key="9">
    <source>
        <dbReference type="Pfam" id="PF21305"/>
    </source>
</evidence>
<keyword evidence="2" id="KW-0812">Transmembrane</keyword>
<dbReference type="InterPro" id="IPR001775">
    <property type="entry name" value="GspD/PilQ"/>
</dbReference>
<protein>
    <submittedName>
        <fullName evidence="10">PilQ</fullName>
    </submittedName>
</protein>
<feature type="domain" description="Type II/III secretion system secretin-like" evidence="7">
    <location>
        <begin position="568"/>
        <end position="721"/>
    </location>
</feature>
<evidence type="ECO:0000256" key="3">
    <source>
        <dbReference type="ARBA" id="ARBA00022729"/>
    </source>
</evidence>
<dbReference type="RefSeq" id="WP_015903004.1">
    <property type="nucleotide sequence ID" value="NC_012108.1"/>
</dbReference>
<dbReference type="Gene3D" id="3.30.1370.120">
    <property type="match status" value="1"/>
</dbReference>